<evidence type="ECO:0000256" key="3">
    <source>
        <dbReference type="ARBA" id="ARBA00022963"/>
    </source>
</evidence>
<sequence>MYEYTATKISIGVVITAGVAAVLYHTSTQKTIHPNPPTKHGDTGHQVRGVDSISAPGTGSAVKSPVGEKSTNAKKSGSPTKSYGDDDSQWQSFARYVASAKDSIAAAIPSVEVPDIPKVLPQWSIGLPEWITELQKELHMEPGSLADEIWKETRNPEVNPEVSWDAKVRIGADLCEEEKMFLQRRREFTRRALAKYLNVPESEIHEDDVPTIATTGSGGGLRAMVAGAGYYHSLEETGLFDCVTYTAGVSGSCWLQCLYNSSVGKQDFSHIISHLKQRIGIHIAYPPAALNLLERTPTNKYLLRGVVEKLKLGHSPYGLVDVYGLLLASRLLVPSDSQSLQTTDLKLSQQRHIISDGSHPLPIYTAVRHEIPGIGAENEENSDISQAEKQDAIGENEKTDTSWFQWFEITPYEVYSEDMEAGIPTWGLGRRYSKGENVEKAIPELSLPLLFGIFGSAFCATLSHYYAEIRPFVTSVSWLATLDEMVLQRTETLSTVHPFDPATVPNYIKDISPEKLPKTCPESLHHSEDIQLMDAGMSNNLACYPLMRKGRNVDIVIAFDSSADIQTANWIKLTEGYATQRKIVGWPVRMGWPPIEEAQAVRELEEAQAENTEEAEKKLEDAMKANGDAVNGDKNGEDEDQRSPSTPLSDSVANENDQAKEEKNEDKKEVRVLRLLDKEEVSKKEFLKKYPLGSCSIWVGNKAERKTDEEPPPTPNDTSEEDWKLMRPDAGIVVAYLPLIPHPSVPSVDPATSPFLSTWNFEWTPEQIDATVSLAKENFKDGEEKLKRTVRAVWMRKREERLRREKMVKGREKEMREMGWKRGDVFS</sequence>
<dbReference type="EC" id="3.1.1.5" evidence="6"/>
<feature type="domain" description="PLA2c" evidence="9">
    <location>
        <begin position="160"/>
        <end position="825"/>
    </location>
</feature>
<keyword evidence="2 5" id="KW-0378">Hydrolase</keyword>
<keyword evidence="7" id="KW-0175">Coiled coil</keyword>
<dbReference type="PROSITE" id="PS51210">
    <property type="entry name" value="PLA2C"/>
    <property type="match status" value="1"/>
</dbReference>
<organism evidence="10 11">
    <name type="scientific">Ascodesmis nigricans</name>
    <dbReference type="NCBI Taxonomy" id="341454"/>
    <lineage>
        <taxon>Eukaryota</taxon>
        <taxon>Fungi</taxon>
        <taxon>Dikarya</taxon>
        <taxon>Ascomycota</taxon>
        <taxon>Pezizomycotina</taxon>
        <taxon>Pezizomycetes</taxon>
        <taxon>Pezizales</taxon>
        <taxon>Ascodesmidaceae</taxon>
        <taxon>Ascodesmis</taxon>
    </lineage>
</organism>
<evidence type="ECO:0000259" key="9">
    <source>
        <dbReference type="PROSITE" id="PS51210"/>
    </source>
</evidence>
<feature type="compositionally biased region" description="Polar residues" evidence="8">
    <location>
        <begin position="643"/>
        <end position="656"/>
    </location>
</feature>
<evidence type="ECO:0000256" key="4">
    <source>
        <dbReference type="ARBA" id="ARBA00023098"/>
    </source>
</evidence>
<evidence type="ECO:0000256" key="7">
    <source>
        <dbReference type="SAM" id="Coils"/>
    </source>
</evidence>
<dbReference type="EMBL" id="ML220114">
    <property type="protein sequence ID" value="TGZ82775.1"/>
    <property type="molecule type" value="Genomic_DNA"/>
</dbReference>
<protein>
    <recommendedName>
        <fullName evidence="6">Lysophospholipase</fullName>
        <ecNumber evidence="6">3.1.1.5</ecNumber>
    </recommendedName>
</protein>
<evidence type="ECO:0000256" key="1">
    <source>
        <dbReference type="ARBA" id="ARBA00008780"/>
    </source>
</evidence>
<feature type="compositionally biased region" description="Basic and acidic residues" evidence="8">
    <location>
        <begin position="657"/>
        <end position="668"/>
    </location>
</feature>
<dbReference type="AlphaFoldDB" id="A0A4V3SJ63"/>
<dbReference type="Proteomes" id="UP000298138">
    <property type="component" value="Unassembled WGS sequence"/>
</dbReference>
<dbReference type="OrthoDB" id="6121437at2759"/>
<dbReference type="InParanoid" id="A0A4V3SJ63"/>
<name>A0A4V3SJ63_9PEZI</name>
<accession>A0A4V3SJ63</accession>
<dbReference type="STRING" id="341454.A0A4V3SJ63"/>
<evidence type="ECO:0000313" key="11">
    <source>
        <dbReference type="Proteomes" id="UP000298138"/>
    </source>
</evidence>
<evidence type="ECO:0000313" key="10">
    <source>
        <dbReference type="EMBL" id="TGZ82775.1"/>
    </source>
</evidence>
<dbReference type="SUPFAM" id="SSF52151">
    <property type="entry name" value="FabD/lysophospholipase-like"/>
    <property type="match status" value="1"/>
</dbReference>
<keyword evidence="3 5" id="KW-0442">Lipid degradation</keyword>
<feature type="region of interest" description="Disordered" evidence="8">
    <location>
        <begin position="626"/>
        <end position="668"/>
    </location>
</feature>
<evidence type="ECO:0000256" key="2">
    <source>
        <dbReference type="ARBA" id="ARBA00022801"/>
    </source>
</evidence>
<dbReference type="PANTHER" id="PTHR10728">
    <property type="entry name" value="CYTOSOLIC PHOSPHOLIPASE A2"/>
    <property type="match status" value="1"/>
</dbReference>
<comment type="similarity">
    <text evidence="1 6">Belongs to the lysophospholipase family.</text>
</comment>
<dbReference type="GO" id="GO:0046475">
    <property type="term" value="P:glycerophospholipid catabolic process"/>
    <property type="evidence" value="ECO:0007669"/>
    <property type="project" value="TreeGrafter"/>
</dbReference>
<dbReference type="GO" id="GO:0005829">
    <property type="term" value="C:cytosol"/>
    <property type="evidence" value="ECO:0007669"/>
    <property type="project" value="TreeGrafter"/>
</dbReference>
<dbReference type="InterPro" id="IPR002642">
    <property type="entry name" value="LysoPLipase_cat_dom"/>
</dbReference>
<dbReference type="Pfam" id="PF01735">
    <property type="entry name" value="PLA2_B"/>
    <property type="match status" value="1"/>
</dbReference>
<reference evidence="10 11" key="1">
    <citation type="submission" date="2019-04" db="EMBL/GenBank/DDBJ databases">
        <title>Comparative genomics and transcriptomics to analyze fruiting body development in filamentous ascomycetes.</title>
        <authorList>
            <consortium name="DOE Joint Genome Institute"/>
            <person name="Lutkenhaus R."/>
            <person name="Traeger S."/>
            <person name="Breuer J."/>
            <person name="Kuo A."/>
            <person name="Lipzen A."/>
            <person name="Pangilinan J."/>
            <person name="Dilworth D."/>
            <person name="Sandor L."/>
            <person name="Poggeler S."/>
            <person name="Barry K."/>
            <person name="Grigoriev I.V."/>
            <person name="Nowrousian M."/>
        </authorList>
    </citation>
    <scope>NUCLEOTIDE SEQUENCE [LARGE SCALE GENOMIC DNA]</scope>
    <source>
        <strain evidence="10 11">CBS 389.68</strain>
    </source>
</reference>
<proteinExistence type="inferred from homology"/>
<dbReference type="GO" id="GO:0004622">
    <property type="term" value="F:phosphatidylcholine lysophospholipase activity"/>
    <property type="evidence" value="ECO:0007669"/>
    <property type="project" value="UniProtKB-EC"/>
</dbReference>
<keyword evidence="11" id="KW-1185">Reference proteome</keyword>
<feature type="compositionally biased region" description="Polar residues" evidence="8">
    <location>
        <begin position="69"/>
        <end position="81"/>
    </location>
</feature>
<dbReference type="GO" id="GO:0004623">
    <property type="term" value="F:phospholipase A2 activity"/>
    <property type="evidence" value="ECO:0007669"/>
    <property type="project" value="TreeGrafter"/>
</dbReference>
<feature type="coiled-coil region" evidence="7">
    <location>
        <begin position="595"/>
        <end position="625"/>
    </location>
</feature>
<evidence type="ECO:0000256" key="8">
    <source>
        <dbReference type="SAM" id="MobiDB-lite"/>
    </source>
</evidence>
<feature type="region of interest" description="Disordered" evidence="8">
    <location>
        <begin position="29"/>
        <end position="87"/>
    </location>
</feature>
<dbReference type="Gene3D" id="3.40.1090.10">
    <property type="entry name" value="Cytosolic phospholipase A2 catalytic domain"/>
    <property type="match status" value="1"/>
</dbReference>
<evidence type="ECO:0000256" key="5">
    <source>
        <dbReference type="PROSITE-ProRule" id="PRU00555"/>
    </source>
</evidence>
<gene>
    <name evidence="10" type="ORF">EX30DRAFT_369833</name>
</gene>
<dbReference type="InterPro" id="IPR016035">
    <property type="entry name" value="Acyl_Trfase/lysoPLipase"/>
</dbReference>
<keyword evidence="4 5" id="KW-0443">Lipid metabolism</keyword>
<dbReference type="PANTHER" id="PTHR10728:SF40">
    <property type="entry name" value="PATATIN FAMILY PROTEIN"/>
    <property type="match status" value="1"/>
</dbReference>
<dbReference type="SMART" id="SM00022">
    <property type="entry name" value="PLAc"/>
    <property type="match status" value="1"/>
</dbReference>
<evidence type="ECO:0000256" key="6">
    <source>
        <dbReference type="RuleBase" id="RU362103"/>
    </source>
</evidence>
<comment type="catalytic activity">
    <reaction evidence="6">
        <text>a 1-acyl-sn-glycero-3-phosphocholine + H2O = sn-glycerol 3-phosphocholine + a fatty acid + H(+)</text>
        <dbReference type="Rhea" id="RHEA:15177"/>
        <dbReference type="ChEBI" id="CHEBI:15377"/>
        <dbReference type="ChEBI" id="CHEBI:15378"/>
        <dbReference type="ChEBI" id="CHEBI:16870"/>
        <dbReference type="ChEBI" id="CHEBI:28868"/>
        <dbReference type="ChEBI" id="CHEBI:58168"/>
        <dbReference type="EC" id="3.1.1.5"/>
    </reaction>
</comment>